<organism evidence="1 2">
    <name type="scientific">Candidatus Rhodobacter oscarellae</name>
    <dbReference type="NCBI Taxonomy" id="1675527"/>
    <lineage>
        <taxon>Bacteria</taxon>
        <taxon>Pseudomonadati</taxon>
        <taxon>Pseudomonadota</taxon>
        <taxon>Alphaproteobacteria</taxon>
        <taxon>Rhodobacterales</taxon>
        <taxon>Rhodobacter group</taxon>
        <taxon>Rhodobacter</taxon>
    </lineage>
</organism>
<dbReference type="Proteomes" id="UP000037178">
    <property type="component" value="Unassembled WGS sequence"/>
</dbReference>
<accession>A0A0J9E621</accession>
<dbReference type="PATRIC" id="fig|1675527.3.peg.2345"/>
<dbReference type="AlphaFoldDB" id="A0A0J9E621"/>
<reference evidence="1 2" key="1">
    <citation type="submission" date="2015-06" db="EMBL/GenBank/DDBJ databases">
        <title>Draft genome sequence of an Alphaproteobacteria species associated to the Mediterranean sponge Oscarella lobularis.</title>
        <authorList>
            <person name="Jourda C."/>
            <person name="Santini S."/>
            <person name="Claverie J.-M."/>
        </authorList>
    </citation>
    <scope>NUCLEOTIDE SEQUENCE [LARGE SCALE GENOMIC DNA]</scope>
    <source>
        <strain evidence="1">IGS</strain>
    </source>
</reference>
<keyword evidence="2" id="KW-1185">Reference proteome</keyword>
<protein>
    <submittedName>
        <fullName evidence="1">Uncharacterized protein</fullName>
    </submittedName>
</protein>
<name>A0A0J9E621_9RHOB</name>
<dbReference type="OrthoDB" id="9774608at2"/>
<gene>
    <name evidence="1" type="ORF">AIOL_002230</name>
</gene>
<evidence type="ECO:0000313" key="1">
    <source>
        <dbReference type="EMBL" id="KMW57269.1"/>
    </source>
</evidence>
<dbReference type="EMBL" id="LFTY01000002">
    <property type="protein sequence ID" value="KMW57269.1"/>
    <property type="molecule type" value="Genomic_DNA"/>
</dbReference>
<sequence>MRQSFTTQPALFAPQELFDHPAMSALDGVEELLDWSRIEALLPRG</sequence>
<evidence type="ECO:0000313" key="2">
    <source>
        <dbReference type="Proteomes" id="UP000037178"/>
    </source>
</evidence>
<proteinExistence type="predicted"/>
<comment type="caution">
    <text evidence="1">The sequence shown here is derived from an EMBL/GenBank/DDBJ whole genome shotgun (WGS) entry which is preliminary data.</text>
</comment>
<dbReference type="RefSeq" id="WP_160314467.1">
    <property type="nucleotide sequence ID" value="NZ_LFTY01000002.1"/>
</dbReference>
<dbReference type="STRING" id="1675527.AIOL_002230"/>